<dbReference type="EMBL" id="WKPI01000050">
    <property type="protein sequence ID" value="MSC34980.1"/>
    <property type="molecule type" value="Genomic_DNA"/>
</dbReference>
<evidence type="ECO:0000256" key="2">
    <source>
        <dbReference type="ARBA" id="ARBA00022515"/>
    </source>
</evidence>
<dbReference type="Gene3D" id="3.90.980.10">
    <property type="entry name" value="DNA primase, catalytic core, N-terminal domain"/>
    <property type="match status" value="1"/>
</dbReference>
<evidence type="ECO:0000256" key="11">
    <source>
        <dbReference type="ARBA" id="ARBA00023163"/>
    </source>
</evidence>
<dbReference type="GO" id="GO:1990077">
    <property type="term" value="C:primosome complex"/>
    <property type="evidence" value="ECO:0007669"/>
    <property type="project" value="UniProtKB-KW"/>
</dbReference>
<dbReference type="CDD" id="cd03364">
    <property type="entry name" value="TOPRIM_DnaG_primases"/>
    <property type="match status" value="1"/>
</dbReference>
<dbReference type="InterPro" id="IPR013264">
    <property type="entry name" value="DNAG_N"/>
</dbReference>
<dbReference type="PROSITE" id="PS50880">
    <property type="entry name" value="TOPRIM"/>
    <property type="match status" value="1"/>
</dbReference>
<evidence type="ECO:0000313" key="17">
    <source>
        <dbReference type="EMBL" id="MSC34980.1"/>
    </source>
</evidence>
<keyword evidence="8 12" id="KW-0862">Zinc</keyword>
<keyword evidence="6 12" id="KW-0479">Metal-binding</keyword>
<keyword evidence="4 12" id="KW-0548">Nucleotidyltransferase</keyword>
<dbReference type="GO" id="GO:0005737">
    <property type="term" value="C:cytoplasm"/>
    <property type="evidence" value="ECO:0007669"/>
    <property type="project" value="TreeGrafter"/>
</dbReference>
<evidence type="ECO:0000256" key="10">
    <source>
        <dbReference type="ARBA" id="ARBA00023125"/>
    </source>
</evidence>
<reference evidence="18 19" key="1">
    <citation type="journal article" date="2019" name="Nat. Med.">
        <title>A library of human gut bacterial isolates paired with longitudinal multiomics data enables mechanistic microbiome research.</title>
        <authorList>
            <person name="Poyet M."/>
            <person name="Groussin M."/>
            <person name="Gibbons S.M."/>
            <person name="Avila-Pacheco J."/>
            <person name="Jiang X."/>
            <person name="Kearney S.M."/>
            <person name="Perrotta A.R."/>
            <person name="Berdy B."/>
            <person name="Zhao S."/>
            <person name="Lieberman T.D."/>
            <person name="Swanson P.K."/>
            <person name="Smith M."/>
            <person name="Roesemann S."/>
            <person name="Alexander J.E."/>
            <person name="Rich S.A."/>
            <person name="Livny J."/>
            <person name="Vlamakis H."/>
            <person name="Clish C."/>
            <person name="Bullock K."/>
            <person name="Deik A."/>
            <person name="Scott J."/>
            <person name="Pierce K.A."/>
            <person name="Xavier R.J."/>
            <person name="Alm E.J."/>
        </authorList>
    </citation>
    <scope>NUCLEOTIDE SEQUENCE [LARGE SCALE GENOMIC DNA]</scope>
    <source>
        <strain evidence="16 18">BIOML-A4</strain>
        <strain evidence="17 19">BIOML-A5</strain>
    </source>
</reference>
<dbReference type="GO" id="GO:0006269">
    <property type="term" value="P:DNA replication, synthesis of primer"/>
    <property type="evidence" value="ECO:0007669"/>
    <property type="project" value="UniProtKB-UniRule"/>
</dbReference>
<dbReference type="SUPFAM" id="SSF56731">
    <property type="entry name" value="DNA primase core"/>
    <property type="match status" value="1"/>
</dbReference>
<dbReference type="InterPro" id="IPR019475">
    <property type="entry name" value="DNA_primase_DnaB-bd"/>
</dbReference>
<dbReference type="SUPFAM" id="SSF57783">
    <property type="entry name" value="Zinc beta-ribbon"/>
    <property type="match status" value="1"/>
</dbReference>
<dbReference type="PANTHER" id="PTHR30313:SF2">
    <property type="entry name" value="DNA PRIMASE"/>
    <property type="match status" value="1"/>
</dbReference>
<evidence type="ECO:0000256" key="9">
    <source>
        <dbReference type="ARBA" id="ARBA00022842"/>
    </source>
</evidence>
<organism evidence="16 18">
    <name type="scientific">Holdemania massiliensis</name>
    <dbReference type="NCBI Taxonomy" id="1468449"/>
    <lineage>
        <taxon>Bacteria</taxon>
        <taxon>Bacillati</taxon>
        <taxon>Bacillota</taxon>
        <taxon>Erysipelotrichia</taxon>
        <taxon>Erysipelotrichales</taxon>
        <taxon>Erysipelotrichaceae</taxon>
        <taxon>Holdemania</taxon>
    </lineage>
</organism>
<dbReference type="Proteomes" id="UP000433575">
    <property type="component" value="Unassembled WGS sequence"/>
</dbReference>
<comment type="catalytic activity">
    <reaction evidence="12">
        <text>ssDNA + n NTP = ssDNA/pppN(pN)n-1 hybrid + (n-1) diphosphate.</text>
        <dbReference type="EC" id="2.7.7.101"/>
    </reaction>
</comment>
<dbReference type="Proteomes" id="UP000480929">
    <property type="component" value="Unassembled WGS sequence"/>
</dbReference>
<dbReference type="InterPro" id="IPR030846">
    <property type="entry name" value="DnaG_bac"/>
</dbReference>
<accession>A0A6N7SBB7</accession>
<dbReference type="EC" id="2.7.7.101" evidence="12"/>
<evidence type="ECO:0000313" key="18">
    <source>
        <dbReference type="Proteomes" id="UP000433575"/>
    </source>
</evidence>
<comment type="subunit">
    <text evidence="12">Monomer. Interacts with DnaB.</text>
</comment>
<keyword evidence="3 12" id="KW-0808">Transferase</keyword>
<comment type="domain">
    <text evidence="12">Contains an N-terminal zinc-binding domain, a central core domain that contains the primase activity, and a C-terminal DnaB-binding domain.</text>
</comment>
<evidence type="ECO:0000313" key="19">
    <source>
        <dbReference type="Proteomes" id="UP000480929"/>
    </source>
</evidence>
<comment type="similarity">
    <text evidence="12 13">Belongs to the DnaG primase family.</text>
</comment>
<dbReference type="AlphaFoldDB" id="A0A6N7SBB7"/>
<dbReference type="Pfam" id="PF13155">
    <property type="entry name" value="Toprim_2"/>
    <property type="match status" value="1"/>
</dbReference>
<feature type="domain" description="Toprim" evidence="15">
    <location>
        <begin position="263"/>
        <end position="344"/>
    </location>
</feature>
<sequence length="597" mass="67648">MSRTGGMMMRLSEEEITAVRNSADIAEVIGHYLPLVKKGRSMACVCPFHDDHDPSLSISQDKQIYKCFVCGAGGNVFTFVQNYEKVSFPEAVAKVAEISGYKLSFDPSALKTPVDPKKDVLYKVLAETIRYTHYQLGAQAGTPVRQYLSQRGIDEATIEKFEIGWNGPGDELLRFLQAKGYNEQDMVASNVVRLNESGLHDVFSSRITFPIHDSLGNPIGFTARSMDPEAQSKYINTTETDVYVKGHTVFNYHRAKQPSRQEGRVLLCEGVTDVLAFSQAGMDNVVATLGTACTSEQLRLLRQCSLHLTFCYDGDKAGQNATYKAAQLARAAGFEVGIVNNQTGLDPDEILRRHGAEELKAMTRKELTWMEFVFQYLASRYDLENYSEKKEFTFKVEAEIKQLTDEFDRQNFAHQLEQLTGFHLDLGAAPALKTEDSPSSRVKRVPVRLNPSRDGKTNAEHLILALMLTSRDAVEMFKEKLGFLLNEENQQLAMMILDYSRSHPQLQLADFISTIDEEALRQKVLDLSEWECPQFTPEVMEGAVRRLQRCMLEERINDLKQQILRISNPESQAALLHERMQLQRELRGYLDEEKHQD</sequence>
<gene>
    <name evidence="12 16" type="primary">dnaG</name>
    <name evidence="17" type="ORF">GKD88_17825</name>
    <name evidence="16" type="ORF">GKE08_17915</name>
</gene>
<evidence type="ECO:0000256" key="13">
    <source>
        <dbReference type="PIRNR" id="PIRNR002811"/>
    </source>
</evidence>
<dbReference type="SMART" id="SM00493">
    <property type="entry name" value="TOPRIM"/>
    <property type="match status" value="1"/>
</dbReference>
<evidence type="ECO:0000259" key="15">
    <source>
        <dbReference type="PROSITE" id="PS50880"/>
    </source>
</evidence>
<dbReference type="RefSeq" id="WP_154240544.1">
    <property type="nucleotide sequence ID" value="NZ_WKPK01000050.1"/>
</dbReference>
<keyword evidence="7 12" id="KW-0863">Zinc-finger</keyword>
<evidence type="ECO:0000256" key="7">
    <source>
        <dbReference type="ARBA" id="ARBA00022771"/>
    </source>
</evidence>
<dbReference type="EMBL" id="WKPJ01000047">
    <property type="protein sequence ID" value="MSA91203.1"/>
    <property type="molecule type" value="Genomic_DNA"/>
</dbReference>
<dbReference type="InterPro" id="IPR002694">
    <property type="entry name" value="Znf_CHC2"/>
</dbReference>
<keyword evidence="10 12" id="KW-0238">DNA-binding</keyword>
<evidence type="ECO:0000256" key="8">
    <source>
        <dbReference type="ARBA" id="ARBA00022833"/>
    </source>
</evidence>
<dbReference type="InterPro" id="IPR050219">
    <property type="entry name" value="DnaG_primase"/>
</dbReference>
<dbReference type="Gene3D" id="3.90.580.10">
    <property type="entry name" value="Zinc finger, CHC2-type domain"/>
    <property type="match status" value="1"/>
</dbReference>
<dbReference type="InterPro" id="IPR006171">
    <property type="entry name" value="TOPRIM_dom"/>
</dbReference>
<dbReference type="GO" id="GO:0003677">
    <property type="term" value="F:DNA binding"/>
    <property type="evidence" value="ECO:0007669"/>
    <property type="project" value="UniProtKB-KW"/>
</dbReference>
<dbReference type="InterPro" id="IPR036977">
    <property type="entry name" value="DNA_primase_Znf_CHC2"/>
</dbReference>
<comment type="function">
    <text evidence="12 13">RNA polymerase that catalyzes the synthesis of short RNA molecules used as primers for DNA polymerase during DNA replication.</text>
</comment>
<comment type="caution">
    <text evidence="16">The sequence shown here is derived from an EMBL/GenBank/DDBJ whole genome shotgun (WGS) entry which is preliminary data.</text>
</comment>
<dbReference type="GO" id="GO:0008270">
    <property type="term" value="F:zinc ion binding"/>
    <property type="evidence" value="ECO:0007669"/>
    <property type="project" value="UniProtKB-UniRule"/>
</dbReference>
<comment type="cofactor">
    <cofactor evidence="12 13 14">
        <name>Zn(2+)</name>
        <dbReference type="ChEBI" id="CHEBI:29105"/>
    </cofactor>
    <text evidence="12 13 14">Binds 1 zinc ion per monomer.</text>
</comment>
<evidence type="ECO:0000256" key="14">
    <source>
        <dbReference type="PIRSR" id="PIRSR002811-1"/>
    </source>
</evidence>
<dbReference type="GO" id="GO:0000428">
    <property type="term" value="C:DNA-directed RNA polymerase complex"/>
    <property type="evidence" value="ECO:0007669"/>
    <property type="project" value="UniProtKB-KW"/>
</dbReference>
<keyword evidence="19" id="KW-1185">Reference proteome</keyword>
<proteinExistence type="inferred from homology"/>
<evidence type="ECO:0000256" key="1">
    <source>
        <dbReference type="ARBA" id="ARBA00022478"/>
    </source>
</evidence>
<name>A0A6N7SBB7_9FIRM</name>
<dbReference type="SMART" id="SM00400">
    <property type="entry name" value="ZnF_CHCC"/>
    <property type="match status" value="1"/>
</dbReference>
<dbReference type="Gene3D" id="1.10.860.10">
    <property type="entry name" value="DNAb Helicase, Chain A"/>
    <property type="match status" value="1"/>
</dbReference>
<dbReference type="FunFam" id="3.90.580.10:FF:000001">
    <property type="entry name" value="DNA primase"/>
    <property type="match status" value="1"/>
</dbReference>
<dbReference type="OrthoDB" id="9803773at2"/>
<dbReference type="Gene3D" id="3.40.1360.10">
    <property type="match status" value="1"/>
</dbReference>
<evidence type="ECO:0000256" key="5">
    <source>
        <dbReference type="ARBA" id="ARBA00022705"/>
    </source>
</evidence>
<dbReference type="GO" id="GO:0003899">
    <property type="term" value="F:DNA-directed RNA polymerase activity"/>
    <property type="evidence" value="ECO:0007669"/>
    <property type="project" value="UniProtKB-UniRule"/>
</dbReference>
<evidence type="ECO:0000256" key="6">
    <source>
        <dbReference type="ARBA" id="ARBA00022723"/>
    </source>
</evidence>
<evidence type="ECO:0000256" key="3">
    <source>
        <dbReference type="ARBA" id="ARBA00022679"/>
    </source>
</evidence>
<dbReference type="InterPro" id="IPR037068">
    <property type="entry name" value="DNA_primase_core_N_sf"/>
</dbReference>
<dbReference type="InterPro" id="IPR006295">
    <property type="entry name" value="DNA_primase_DnaG"/>
</dbReference>
<dbReference type="NCBIfam" id="TIGR01391">
    <property type="entry name" value="dnaG"/>
    <property type="match status" value="1"/>
</dbReference>
<evidence type="ECO:0000256" key="4">
    <source>
        <dbReference type="ARBA" id="ARBA00022695"/>
    </source>
</evidence>
<evidence type="ECO:0000313" key="16">
    <source>
        <dbReference type="EMBL" id="MSA91203.1"/>
    </source>
</evidence>
<feature type="zinc finger region" description="CHC2-type" evidence="12 14">
    <location>
        <begin position="46"/>
        <end position="70"/>
    </location>
</feature>
<dbReference type="Pfam" id="PF10410">
    <property type="entry name" value="DnaB_bind"/>
    <property type="match status" value="1"/>
</dbReference>
<keyword evidence="2 12" id="KW-0639">Primosome</keyword>
<keyword evidence="1 12" id="KW-0240">DNA-directed RNA polymerase</keyword>
<dbReference type="PANTHER" id="PTHR30313">
    <property type="entry name" value="DNA PRIMASE"/>
    <property type="match status" value="1"/>
</dbReference>
<evidence type="ECO:0000256" key="12">
    <source>
        <dbReference type="HAMAP-Rule" id="MF_00974"/>
    </source>
</evidence>
<dbReference type="PIRSF" id="PIRSF002811">
    <property type="entry name" value="DnaG"/>
    <property type="match status" value="1"/>
</dbReference>
<dbReference type="Pfam" id="PF08275">
    <property type="entry name" value="DNAG_N"/>
    <property type="match status" value="1"/>
</dbReference>
<keyword evidence="9" id="KW-0460">Magnesium</keyword>
<dbReference type="Pfam" id="PF01807">
    <property type="entry name" value="Zn_ribbon_DnaG"/>
    <property type="match status" value="1"/>
</dbReference>
<keyword evidence="11 12" id="KW-0804">Transcription</keyword>
<dbReference type="HAMAP" id="MF_00974">
    <property type="entry name" value="DNA_primase_DnaG"/>
    <property type="match status" value="1"/>
</dbReference>
<keyword evidence="5 12" id="KW-0235">DNA replication</keyword>
<protein>
    <recommendedName>
        <fullName evidence="12 13">DNA primase</fullName>
        <ecNumber evidence="12">2.7.7.101</ecNumber>
    </recommendedName>
</protein>
<dbReference type="InterPro" id="IPR016136">
    <property type="entry name" value="DNA_helicase_N/primase_C"/>
</dbReference>
<dbReference type="InterPro" id="IPR034151">
    <property type="entry name" value="TOPRIM_DnaG_bac"/>
</dbReference>